<gene>
    <name evidence="2" type="ORF">COT97_03295</name>
</gene>
<feature type="transmembrane region" description="Helical" evidence="1">
    <location>
        <begin position="12"/>
        <end position="34"/>
    </location>
</feature>
<name>A0A2H0V4W2_9BACT</name>
<accession>A0A2H0V4W2</accession>
<keyword evidence="1" id="KW-0812">Transmembrane</keyword>
<evidence type="ECO:0000256" key="1">
    <source>
        <dbReference type="SAM" id="Phobius"/>
    </source>
</evidence>
<protein>
    <submittedName>
        <fullName evidence="2">Uncharacterized protein</fullName>
    </submittedName>
</protein>
<dbReference type="AlphaFoldDB" id="A0A2H0V4W2"/>
<evidence type="ECO:0000313" key="2">
    <source>
        <dbReference type="EMBL" id="PIR94085.1"/>
    </source>
</evidence>
<reference evidence="3" key="1">
    <citation type="submission" date="2017-09" db="EMBL/GenBank/DDBJ databases">
        <title>Depth-based differentiation of microbial function through sediment-hosted aquifers and enrichment of novel symbionts in the deep terrestrial subsurface.</title>
        <authorList>
            <person name="Probst A.J."/>
            <person name="Ladd B."/>
            <person name="Jarett J.K."/>
            <person name="Geller-Mcgrath D.E."/>
            <person name="Sieber C.M.K."/>
            <person name="Emerson J.B."/>
            <person name="Anantharaman K."/>
            <person name="Thomas B.C."/>
            <person name="Malmstrom R."/>
            <person name="Stieglmeier M."/>
            <person name="Klingl A."/>
            <person name="Woyke T."/>
            <person name="Ryan C.M."/>
            <person name="Banfield J.F."/>
        </authorList>
    </citation>
    <scope>NUCLEOTIDE SEQUENCE [LARGE SCALE GENOMIC DNA]</scope>
</reference>
<feature type="transmembrane region" description="Helical" evidence="1">
    <location>
        <begin position="40"/>
        <end position="66"/>
    </location>
</feature>
<keyword evidence="1" id="KW-1133">Transmembrane helix</keyword>
<organism evidence="2 3">
    <name type="scientific">Candidatus Falkowbacteria bacterium CG10_big_fil_rev_8_21_14_0_10_39_11</name>
    <dbReference type="NCBI Taxonomy" id="1974565"/>
    <lineage>
        <taxon>Bacteria</taxon>
        <taxon>Candidatus Falkowiibacteriota</taxon>
    </lineage>
</organism>
<comment type="caution">
    <text evidence="2">The sequence shown here is derived from an EMBL/GenBank/DDBJ whole genome shotgun (WGS) entry which is preliminary data.</text>
</comment>
<keyword evidence="1" id="KW-0472">Membrane</keyword>
<dbReference type="EMBL" id="PFAP01000020">
    <property type="protein sequence ID" value="PIR94085.1"/>
    <property type="molecule type" value="Genomic_DNA"/>
</dbReference>
<sequence length="154" mass="18584">MEIIELILRYWLIVYIISTALSLTWYLAICYWSHRWPSWLILLAVFTVLPFYVLLPINLLAICAGLKHRKDTGIFKGYRYYNVRLLFRQETADRIYGEHDIVPLRYFQKSIDEMLKRSENKSGPLYRTFNWFNRAHKKIRSKLHDAMHTILPFL</sequence>
<dbReference type="Proteomes" id="UP000229901">
    <property type="component" value="Unassembled WGS sequence"/>
</dbReference>
<proteinExistence type="predicted"/>
<evidence type="ECO:0000313" key="3">
    <source>
        <dbReference type="Proteomes" id="UP000229901"/>
    </source>
</evidence>